<dbReference type="PROSITE" id="PS51257">
    <property type="entry name" value="PROKAR_LIPOPROTEIN"/>
    <property type="match status" value="1"/>
</dbReference>
<feature type="chain" id="PRO_5016670675" description="peptidylprolyl isomerase" evidence="8">
    <location>
        <begin position="19"/>
        <end position="365"/>
    </location>
</feature>
<accession>A0A370QAX7</accession>
<evidence type="ECO:0000256" key="8">
    <source>
        <dbReference type="SAM" id="SignalP"/>
    </source>
</evidence>
<dbReference type="OrthoDB" id="9807797at2"/>
<evidence type="ECO:0000256" key="6">
    <source>
        <dbReference type="PROSITE-ProRule" id="PRU00277"/>
    </source>
</evidence>
<keyword evidence="12" id="KW-1185">Reference proteome</keyword>
<dbReference type="PROSITE" id="PS50072">
    <property type="entry name" value="CSA_PPIASE_2"/>
    <property type="match status" value="1"/>
</dbReference>
<dbReference type="PRINTS" id="PR00153">
    <property type="entry name" value="CSAPPISMRASE"/>
</dbReference>
<dbReference type="SUPFAM" id="SSF54534">
    <property type="entry name" value="FKBP-like"/>
    <property type="match status" value="1"/>
</dbReference>
<comment type="similarity">
    <text evidence="2">Belongs to the cyclophilin-type PPIase family.</text>
</comment>
<comment type="caution">
    <text evidence="11">The sequence shown here is derived from an EMBL/GenBank/DDBJ whole genome shotgun (WGS) entry which is preliminary data.</text>
</comment>
<dbReference type="SUPFAM" id="SSF50891">
    <property type="entry name" value="Cyclophilin-like"/>
    <property type="match status" value="1"/>
</dbReference>
<evidence type="ECO:0000256" key="1">
    <source>
        <dbReference type="ARBA" id="ARBA00000971"/>
    </source>
</evidence>
<dbReference type="AlphaFoldDB" id="A0A370QAX7"/>
<evidence type="ECO:0000259" key="9">
    <source>
        <dbReference type="PROSITE" id="PS50059"/>
    </source>
</evidence>
<dbReference type="EMBL" id="QRAO01000003">
    <property type="protein sequence ID" value="RDK85528.1"/>
    <property type="molecule type" value="Genomic_DNA"/>
</dbReference>
<keyword evidence="8" id="KW-0732">Signal</keyword>
<dbReference type="InterPro" id="IPR046357">
    <property type="entry name" value="PPIase_dom_sf"/>
</dbReference>
<reference evidence="11 12" key="1">
    <citation type="submission" date="2018-07" db="EMBL/GenBank/DDBJ databases">
        <title>Genomic Encyclopedia of Type Strains, Phase IV (KMG-IV): sequencing the most valuable type-strain genomes for metagenomic binning, comparative biology and taxonomic classification.</title>
        <authorList>
            <person name="Goeker M."/>
        </authorList>
    </citation>
    <scope>NUCLEOTIDE SEQUENCE [LARGE SCALE GENOMIC DNA]</scope>
    <source>
        <strain evidence="11 12">DSM 101478</strain>
    </source>
</reference>
<keyword evidence="5 6" id="KW-0413">Isomerase</keyword>
<feature type="signal peptide" evidence="8">
    <location>
        <begin position="1"/>
        <end position="18"/>
    </location>
</feature>
<evidence type="ECO:0000259" key="10">
    <source>
        <dbReference type="PROSITE" id="PS50072"/>
    </source>
</evidence>
<dbReference type="GO" id="GO:0003755">
    <property type="term" value="F:peptidyl-prolyl cis-trans isomerase activity"/>
    <property type="evidence" value="ECO:0007669"/>
    <property type="project" value="UniProtKB-KW"/>
</dbReference>
<organism evidence="11 12">
    <name type="scientific">Marinirhabdus gelatinilytica</name>
    <dbReference type="NCBI Taxonomy" id="1703343"/>
    <lineage>
        <taxon>Bacteria</taxon>
        <taxon>Pseudomonadati</taxon>
        <taxon>Bacteroidota</taxon>
        <taxon>Flavobacteriia</taxon>
        <taxon>Flavobacteriales</taxon>
        <taxon>Flavobacteriaceae</taxon>
    </lineage>
</organism>
<dbReference type="InterPro" id="IPR002130">
    <property type="entry name" value="Cyclophilin-type_PPIase_dom"/>
</dbReference>
<keyword evidence="4 6" id="KW-0697">Rotamase</keyword>
<name>A0A370QAX7_9FLAO</name>
<dbReference type="Gene3D" id="3.10.50.40">
    <property type="match status" value="1"/>
</dbReference>
<evidence type="ECO:0000256" key="3">
    <source>
        <dbReference type="ARBA" id="ARBA00013194"/>
    </source>
</evidence>
<dbReference type="CDD" id="cd00317">
    <property type="entry name" value="cyclophilin"/>
    <property type="match status" value="1"/>
</dbReference>
<dbReference type="InterPro" id="IPR020892">
    <property type="entry name" value="Cyclophilin-type_PPIase_CS"/>
</dbReference>
<evidence type="ECO:0000256" key="7">
    <source>
        <dbReference type="SAM" id="Coils"/>
    </source>
</evidence>
<proteinExistence type="inferred from homology"/>
<feature type="domain" description="PPIase FKBP-type" evidence="9">
    <location>
        <begin position="262"/>
        <end position="364"/>
    </location>
</feature>
<gene>
    <name evidence="11" type="ORF">C8D94_103355</name>
</gene>
<evidence type="ECO:0000256" key="5">
    <source>
        <dbReference type="ARBA" id="ARBA00023235"/>
    </source>
</evidence>
<dbReference type="RefSeq" id="WP_115123939.1">
    <property type="nucleotide sequence ID" value="NZ_QRAO01000003.1"/>
</dbReference>
<dbReference type="Pfam" id="PF00160">
    <property type="entry name" value="Pro_isomerase"/>
    <property type="match status" value="1"/>
</dbReference>
<dbReference type="PROSITE" id="PS50059">
    <property type="entry name" value="FKBP_PPIASE"/>
    <property type="match status" value="1"/>
</dbReference>
<evidence type="ECO:0000313" key="12">
    <source>
        <dbReference type="Proteomes" id="UP000255317"/>
    </source>
</evidence>
<dbReference type="PANTHER" id="PTHR45625:SF4">
    <property type="entry name" value="PEPTIDYLPROLYL ISOMERASE DOMAIN AND WD REPEAT-CONTAINING PROTEIN 1"/>
    <property type="match status" value="1"/>
</dbReference>
<dbReference type="InterPro" id="IPR044666">
    <property type="entry name" value="Cyclophilin_A-like"/>
</dbReference>
<dbReference type="GO" id="GO:0006457">
    <property type="term" value="P:protein folding"/>
    <property type="evidence" value="ECO:0007669"/>
    <property type="project" value="InterPro"/>
</dbReference>
<dbReference type="Pfam" id="PF00254">
    <property type="entry name" value="FKBP_C"/>
    <property type="match status" value="1"/>
</dbReference>
<feature type="domain" description="PPIase cyclophilin-type" evidence="10">
    <location>
        <begin position="39"/>
        <end position="192"/>
    </location>
</feature>
<dbReference type="EC" id="5.2.1.8" evidence="3 6"/>
<dbReference type="Gene3D" id="2.40.100.10">
    <property type="entry name" value="Cyclophilin-like"/>
    <property type="match status" value="1"/>
</dbReference>
<evidence type="ECO:0000256" key="4">
    <source>
        <dbReference type="ARBA" id="ARBA00023110"/>
    </source>
</evidence>
<dbReference type="InterPro" id="IPR029000">
    <property type="entry name" value="Cyclophilin-like_dom_sf"/>
</dbReference>
<evidence type="ECO:0000256" key="2">
    <source>
        <dbReference type="ARBA" id="ARBA00007365"/>
    </source>
</evidence>
<protein>
    <recommendedName>
        <fullName evidence="3 6">peptidylprolyl isomerase</fullName>
        <ecNumber evidence="3 6">5.2.1.8</ecNumber>
    </recommendedName>
</protein>
<keyword evidence="7" id="KW-0175">Coiled coil</keyword>
<dbReference type="Proteomes" id="UP000255317">
    <property type="component" value="Unassembled WGS sequence"/>
</dbReference>
<dbReference type="InterPro" id="IPR001179">
    <property type="entry name" value="PPIase_FKBP_dom"/>
</dbReference>
<feature type="coiled-coil region" evidence="7">
    <location>
        <begin position="193"/>
        <end position="230"/>
    </location>
</feature>
<dbReference type="PROSITE" id="PS00170">
    <property type="entry name" value="CSA_PPIASE_1"/>
    <property type="match status" value="1"/>
</dbReference>
<evidence type="ECO:0000313" key="11">
    <source>
        <dbReference type="EMBL" id="RDK85528.1"/>
    </source>
</evidence>
<dbReference type="PANTHER" id="PTHR45625">
    <property type="entry name" value="PEPTIDYL-PROLYL CIS-TRANS ISOMERASE-RELATED"/>
    <property type="match status" value="1"/>
</dbReference>
<comment type="catalytic activity">
    <reaction evidence="1 6">
        <text>[protein]-peptidylproline (omega=180) = [protein]-peptidylproline (omega=0)</text>
        <dbReference type="Rhea" id="RHEA:16237"/>
        <dbReference type="Rhea" id="RHEA-COMP:10747"/>
        <dbReference type="Rhea" id="RHEA-COMP:10748"/>
        <dbReference type="ChEBI" id="CHEBI:83833"/>
        <dbReference type="ChEBI" id="CHEBI:83834"/>
        <dbReference type="EC" id="5.2.1.8"/>
    </reaction>
</comment>
<sequence length="365" mass="39816">MKKISLLALFVVTLVMTACEDKYPELGDGVYAEFVTNKGTFVAKLYNDATPLTVANFVSLAKGTNTMVDSAYADTPYFNGLSFHRVIKDFMIQGGDPKGDGTGNPGYRFPDEIVDTLTHKSKGILSMANSGPATNGSQFFITLKPTPWLDGKHTVFGEIVMGQDIVDAIGVVPTTKPGDKPVDPVIMNEVNIINKGNQDVADFAGELDKLEAEEKAKREAAQKLAAENAIEFANKRSEAKKLESGLEILVTEEGTGEKPTEGNRVLVNCTGYFSNGTLFFTTYKDVAEKYNAVDPRNPYQPMNPLYSTEARLIQGFREGMLTMSIGEKAIMYIPSHLAYGERGNPPRIPANADLIFEVELIGEAE</sequence>